<gene>
    <name evidence="3" type="ORF">Y958_28745</name>
</gene>
<dbReference type="SUPFAM" id="SSF143120">
    <property type="entry name" value="YefM-like"/>
    <property type="match status" value="1"/>
</dbReference>
<dbReference type="EMBL" id="CP022113">
    <property type="protein sequence ID" value="ASG24968.1"/>
    <property type="molecule type" value="Genomic_DNA"/>
</dbReference>
<organism evidence="3 4">
    <name type="scientific">Nitrospirillum viridazoti CBAmc</name>
    <dbReference type="NCBI Taxonomy" id="1441467"/>
    <lineage>
        <taxon>Bacteria</taxon>
        <taxon>Pseudomonadati</taxon>
        <taxon>Pseudomonadota</taxon>
        <taxon>Alphaproteobacteria</taxon>
        <taxon>Rhodospirillales</taxon>
        <taxon>Azospirillaceae</taxon>
        <taxon>Nitrospirillum</taxon>
        <taxon>Nitrospirillum viridazoti</taxon>
    </lineage>
</organism>
<dbReference type="Gene3D" id="3.40.1620.10">
    <property type="entry name" value="YefM-like domain"/>
    <property type="match status" value="1"/>
</dbReference>
<dbReference type="RefSeq" id="WP_088875359.1">
    <property type="nucleotide sequence ID" value="NZ_CP022113.1"/>
</dbReference>
<dbReference type="KEGG" id="nao:Y958_28745"/>
<evidence type="ECO:0000313" key="3">
    <source>
        <dbReference type="EMBL" id="ASG24968.1"/>
    </source>
</evidence>
<sequence>MTTINLADAKAHLSDLISQAEAGETVIITRRGKPVARLVPMTAPRQPIALAPMQALTGSTPPQAQPAEAFVRAMRNDDRY</sequence>
<proteinExistence type="inferred from homology"/>
<reference evidence="3 4" key="1">
    <citation type="submission" date="2017-06" db="EMBL/GenBank/DDBJ databases">
        <title>Complete genome sequence of Nitrospirillum amazonense strain CBAmC, an endophytic nitrogen-fixing and plant growth-promoting bacterium, isolated from sugarcane.</title>
        <authorList>
            <person name="Schwab S."/>
            <person name="dos Santos Teixeira K.R."/>
            <person name="Simoes Araujo J.L."/>
            <person name="Soares Vidal M."/>
            <person name="Borges de Freitas H.R."/>
            <person name="Rivello Crivelaro A.L."/>
            <person name="Bueno de Camargo Nunes A."/>
            <person name="dos Santos C.M."/>
            <person name="Palmeira da Silva Rosa D."/>
            <person name="da Silva Padilha D."/>
            <person name="da Silva E."/>
            <person name="Araujo Terra L."/>
            <person name="Soares Mendes V."/>
            <person name="Farinelli L."/>
            <person name="Magalhaes Cruz L."/>
            <person name="Baldani J.I."/>
        </authorList>
    </citation>
    <scope>NUCLEOTIDE SEQUENCE [LARGE SCALE GENOMIC DNA]</scope>
    <source>
        <strain evidence="3 4">CBAmC</strain>
    </source>
</reference>
<evidence type="ECO:0000313" key="4">
    <source>
        <dbReference type="Proteomes" id="UP000197153"/>
    </source>
</evidence>
<comment type="similarity">
    <text evidence="1 2">Belongs to the phD/YefM antitoxin family.</text>
</comment>
<dbReference type="AlphaFoldDB" id="A0A248K3F9"/>
<dbReference type="InterPro" id="IPR036165">
    <property type="entry name" value="YefM-like_sf"/>
</dbReference>
<dbReference type="NCBIfam" id="TIGR01552">
    <property type="entry name" value="phd_fam"/>
    <property type="match status" value="1"/>
</dbReference>
<dbReference type="InterPro" id="IPR051416">
    <property type="entry name" value="phD-YefM_TA_antitoxins"/>
</dbReference>
<dbReference type="PANTHER" id="PTHR35377:SF4">
    <property type="entry name" value="PREVENT-HOST-DEATH FAMILY PROTEIN"/>
    <property type="match status" value="1"/>
</dbReference>
<keyword evidence="4" id="KW-1185">Reference proteome</keyword>
<dbReference type="InterPro" id="IPR006442">
    <property type="entry name" value="Antitoxin_Phd/YefM"/>
</dbReference>
<dbReference type="Proteomes" id="UP000197153">
    <property type="component" value="Chromosome 4"/>
</dbReference>
<comment type="function">
    <text evidence="2">Antitoxin component of a type II toxin-antitoxin (TA) system.</text>
</comment>
<evidence type="ECO:0000256" key="1">
    <source>
        <dbReference type="ARBA" id="ARBA00009981"/>
    </source>
</evidence>
<name>A0A248K3F9_9PROT</name>
<evidence type="ECO:0000256" key="2">
    <source>
        <dbReference type="RuleBase" id="RU362080"/>
    </source>
</evidence>
<dbReference type="Pfam" id="PF02604">
    <property type="entry name" value="PhdYeFM_antitox"/>
    <property type="match status" value="1"/>
</dbReference>
<protein>
    <recommendedName>
        <fullName evidence="2">Antitoxin</fullName>
    </recommendedName>
</protein>
<accession>A0A248K3F9</accession>
<dbReference type="PANTHER" id="PTHR35377">
    <property type="entry name" value="ANTITOXIN VAPB49-RELATED-RELATED"/>
    <property type="match status" value="1"/>
</dbReference>